<organism evidence="1 2">
    <name type="scientific">Kribbella sancticallisti</name>
    <dbReference type="NCBI Taxonomy" id="460087"/>
    <lineage>
        <taxon>Bacteria</taxon>
        <taxon>Bacillati</taxon>
        <taxon>Actinomycetota</taxon>
        <taxon>Actinomycetes</taxon>
        <taxon>Propionibacteriales</taxon>
        <taxon>Kribbellaceae</taxon>
        <taxon>Kribbella</taxon>
    </lineage>
</organism>
<evidence type="ECO:0008006" key="3">
    <source>
        <dbReference type="Google" id="ProtNLM"/>
    </source>
</evidence>
<proteinExistence type="predicted"/>
<comment type="caution">
    <text evidence="1">The sequence shown here is derived from an EMBL/GenBank/DDBJ whole genome shotgun (WGS) entry which is preliminary data.</text>
</comment>
<dbReference type="InterPro" id="IPR035948">
    <property type="entry name" value="YwqG-like_sf"/>
</dbReference>
<name>A0ABN2EIE1_9ACTN</name>
<evidence type="ECO:0000313" key="1">
    <source>
        <dbReference type="EMBL" id="GAA1608200.1"/>
    </source>
</evidence>
<evidence type="ECO:0000313" key="2">
    <source>
        <dbReference type="Proteomes" id="UP001500393"/>
    </source>
</evidence>
<gene>
    <name evidence="1" type="ORF">GCM10009789_73310</name>
</gene>
<dbReference type="Pfam" id="PF09234">
    <property type="entry name" value="DUF1963"/>
    <property type="match status" value="1"/>
</dbReference>
<protein>
    <recommendedName>
        <fullName evidence="3">DUF1963 domain-containing protein</fullName>
    </recommendedName>
</protein>
<keyword evidence="2" id="KW-1185">Reference proteome</keyword>
<dbReference type="Gene3D" id="2.30.320.10">
    <property type="entry name" value="YwqG-like"/>
    <property type="match status" value="1"/>
</dbReference>
<dbReference type="SUPFAM" id="SSF103032">
    <property type="entry name" value="Hypothetical protein YwqG"/>
    <property type="match status" value="1"/>
</dbReference>
<dbReference type="Proteomes" id="UP001500393">
    <property type="component" value="Unassembled WGS sequence"/>
</dbReference>
<sequence length="409" mass="44435">MVNRVDPNSPVDRYDELMARRAAVEQEVRGRLTRHSEEVLRQLPLAGGSTQAVGGRTDGIRLIANGSLHATLTLRDVHGVTSTVTLRADPGGQVEEYTAEEHESEVVAPIHTRDEFDERLSIVTTLAREHLPAGAAEDFLAMLRPALRLVHAGENEPAVAQLGGLPTLPVNSWPVWEGHGPLGHVLSFDCAPVAAMLPELGLPNDGRLAFFYFDDRYDDGESTVGSWDPASHPGFRVLHLHPELSTRANITDTATPVPPGLAPFPVVPLAAVRTVTWPSHETAMAQAVWNRHGLTGPRPGVPAPSVGALYEGLWKLPGGGYDTHQIGGHPCPQQSPVEMDVEQLRCGLDGEPFDWNDPSVRSAASDWQLLLQVASDDDADMMWGDVGQLYYLVQNAEQPQDALFTWQCG</sequence>
<dbReference type="RefSeq" id="WP_344221318.1">
    <property type="nucleotide sequence ID" value="NZ_BAAAOS010000056.1"/>
</dbReference>
<dbReference type="EMBL" id="BAAAOS010000056">
    <property type="protein sequence ID" value="GAA1608200.1"/>
    <property type="molecule type" value="Genomic_DNA"/>
</dbReference>
<dbReference type="InterPro" id="IPR015315">
    <property type="entry name" value="DUF1963"/>
</dbReference>
<reference evidence="1 2" key="1">
    <citation type="journal article" date="2019" name="Int. J. Syst. Evol. Microbiol.">
        <title>The Global Catalogue of Microorganisms (GCM) 10K type strain sequencing project: providing services to taxonomists for standard genome sequencing and annotation.</title>
        <authorList>
            <consortium name="The Broad Institute Genomics Platform"/>
            <consortium name="The Broad Institute Genome Sequencing Center for Infectious Disease"/>
            <person name="Wu L."/>
            <person name="Ma J."/>
        </authorList>
    </citation>
    <scope>NUCLEOTIDE SEQUENCE [LARGE SCALE GENOMIC DNA]</scope>
    <source>
        <strain evidence="1 2">JCM 14969</strain>
    </source>
</reference>
<accession>A0ABN2EIE1</accession>